<evidence type="ECO:0000256" key="3">
    <source>
        <dbReference type="ARBA" id="ARBA00022679"/>
    </source>
</evidence>
<dbReference type="Pfam" id="PF13727">
    <property type="entry name" value="CoA_binding_3"/>
    <property type="match status" value="1"/>
</dbReference>
<keyword evidence="3 9" id="KW-0808">Transferase</keyword>
<dbReference type="Gene3D" id="3.40.50.720">
    <property type="entry name" value="NAD(P)-binding Rossmann-like Domain"/>
    <property type="match status" value="1"/>
</dbReference>
<dbReference type="PANTHER" id="PTHR30576">
    <property type="entry name" value="COLANIC BIOSYNTHESIS UDP-GLUCOSE LIPID CARRIER TRANSFERASE"/>
    <property type="match status" value="1"/>
</dbReference>
<dbReference type="InterPro" id="IPR017473">
    <property type="entry name" value="Undecaprenyl-P_gluc_Ptfrase"/>
</dbReference>
<evidence type="ECO:0000256" key="7">
    <source>
        <dbReference type="SAM" id="Phobius"/>
    </source>
</evidence>
<dbReference type="Pfam" id="PF02397">
    <property type="entry name" value="Bac_transf"/>
    <property type="match status" value="1"/>
</dbReference>
<accession>A0ABN0G6C9</accession>
<feature type="transmembrane region" description="Helical" evidence="7">
    <location>
        <begin position="75"/>
        <end position="96"/>
    </location>
</feature>
<evidence type="ECO:0000313" key="9">
    <source>
        <dbReference type="EMBL" id="EIP87840.1"/>
    </source>
</evidence>
<feature type="transmembrane region" description="Helical" evidence="7">
    <location>
        <begin position="310"/>
        <end position="330"/>
    </location>
</feature>
<comment type="subcellular location">
    <subcellularLocation>
        <location evidence="1">Membrane</location>
        <topology evidence="1">Multi-pass membrane protein</topology>
    </subcellularLocation>
</comment>
<keyword evidence="4 7" id="KW-0812">Transmembrane</keyword>
<evidence type="ECO:0000259" key="8">
    <source>
        <dbReference type="Pfam" id="PF02397"/>
    </source>
</evidence>
<comment type="similarity">
    <text evidence="2">Belongs to the bacterial sugar transferase family.</text>
</comment>
<gene>
    <name evidence="9" type="ORF">A33K_15861</name>
</gene>
<sequence>MISCIQQKNSLRQSRPTWSSSQGERQVGLYREMLIRHADGTALATRLLDIATIWLTGQLAIALRFVDDAASIPPIYYFVLYFSCAVALVVLPNFHLYSSWRGRNYFSLLLRLAGAWSLIWLIGISLCFLIHKAGFVSRLWAMYWHVSALLGLILLRVLVHGALSIVRHSGRNAKDVLIAGFGDTGQEMYRRATANRWLGFTVKAIYTEGDEPIPEGISRITSLADIATFAHSRQVDEVWLAMPSMTKKQMQAIAHALRNDFIDIKWVPPALDFQLFNNRLGEFMGMAAIDLNRPPPLGMRCIVKEIFDRLFAALVLLMLSPLFATIAILIKRSSPGPVFFKQERLGLDGRVIHVYKFRSMKMHHEDGGTVTQACRGDSRVTPVGAFLRRTSLDELPQFINVLRGDMSVVGPRPHAIAHNDIYKEQLEFYMLRHRVKPGITGWAQINGCRGETDTLEKMAKRVEHDLFYIRNWSFLLDLRIILWTAFKGWSGKNAY</sequence>
<evidence type="ECO:0000256" key="1">
    <source>
        <dbReference type="ARBA" id="ARBA00004141"/>
    </source>
</evidence>
<evidence type="ECO:0000256" key="2">
    <source>
        <dbReference type="ARBA" id="ARBA00006464"/>
    </source>
</evidence>
<dbReference type="NCBIfam" id="TIGR03023">
    <property type="entry name" value="WcaJ_sugtrans"/>
    <property type="match status" value="1"/>
</dbReference>
<protein>
    <submittedName>
        <fullName evidence="9">Sugar transferase</fullName>
    </submittedName>
</protein>
<organism evidence="9 10">
    <name type="scientific">Burkholderia humptydooensis MSMB43</name>
    <dbReference type="NCBI Taxonomy" id="441157"/>
    <lineage>
        <taxon>Bacteria</taxon>
        <taxon>Pseudomonadati</taxon>
        <taxon>Pseudomonadota</taxon>
        <taxon>Betaproteobacteria</taxon>
        <taxon>Burkholderiales</taxon>
        <taxon>Burkholderiaceae</taxon>
        <taxon>Burkholderia</taxon>
        <taxon>pseudomallei group</taxon>
    </lineage>
</organism>
<evidence type="ECO:0000256" key="5">
    <source>
        <dbReference type="ARBA" id="ARBA00022989"/>
    </source>
</evidence>
<keyword evidence="5 7" id="KW-1133">Transmembrane helix</keyword>
<dbReference type="InterPro" id="IPR017475">
    <property type="entry name" value="EPS_sugar_tfrase"/>
</dbReference>
<evidence type="ECO:0000256" key="4">
    <source>
        <dbReference type="ARBA" id="ARBA00022692"/>
    </source>
</evidence>
<evidence type="ECO:0000313" key="10">
    <source>
        <dbReference type="Proteomes" id="UP000004682"/>
    </source>
</evidence>
<reference evidence="10" key="1">
    <citation type="journal article" date="2012" name="J. Bacteriol.">
        <title>Revised Genome Sequence of Burkholderia thailandensis MSMB43 with Improved Annotation.</title>
        <authorList>
            <person name="Zhuo Y."/>
            <person name="Liu L."/>
            <person name="Wang Q."/>
            <person name="Liu X."/>
            <person name="Ren B."/>
            <person name="Liu M."/>
            <person name="Ni P."/>
            <person name="Cheng Y.Q."/>
            <person name="Zhang L."/>
        </authorList>
    </citation>
    <scope>NUCLEOTIDE SEQUENCE [LARGE SCALE GENOMIC DNA]</scope>
    <source>
        <strain evidence="10">MSMB43</strain>
    </source>
</reference>
<dbReference type="EMBL" id="JH692063">
    <property type="protein sequence ID" value="EIP87840.1"/>
    <property type="molecule type" value="Genomic_DNA"/>
</dbReference>
<dbReference type="GO" id="GO:0016740">
    <property type="term" value="F:transferase activity"/>
    <property type="evidence" value="ECO:0007669"/>
    <property type="project" value="UniProtKB-KW"/>
</dbReference>
<dbReference type="PANTHER" id="PTHR30576:SF0">
    <property type="entry name" value="UNDECAPRENYL-PHOSPHATE N-ACETYLGALACTOSAMINYL 1-PHOSPHATE TRANSFERASE-RELATED"/>
    <property type="match status" value="1"/>
</dbReference>
<feature type="transmembrane region" description="Helical" evidence="7">
    <location>
        <begin position="143"/>
        <end position="166"/>
    </location>
</feature>
<dbReference type="InterPro" id="IPR036291">
    <property type="entry name" value="NAD(P)-bd_dom_sf"/>
</dbReference>
<evidence type="ECO:0000256" key="6">
    <source>
        <dbReference type="ARBA" id="ARBA00023136"/>
    </source>
</evidence>
<feature type="transmembrane region" description="Helical" evidence="7">
    <location>
        <begin position="108"/>
        <end position="131"/>
    </location>
</feature>
<dbReference type="InterPro" id="IPR003362">
    <property type="entry name" value="Bact_transf"/>
</dbReference>
<dbReference type="Proteomes" id="UP000004682">
    <property type="component" value="Unassembled WGS sequence"/>
</dbReference>
<feature type="transmembrane region" description="Helical" evidence="7">
    <location>
        <begin position="43"/>
        <end position="63"/>
    </location>
</feature>
<dbReference type="SUPFAM" id="SSF51735">
    <property type="entry name" value="NAD(P)-binding Rossmann-fold domains"/>
    <property type="match status" value="1"/>
</dbReference>
<name>A0ABN0G6C9_9BURK</name>
<dbReference type="NCBIfam" id="TIGR03025">
    <property type="entry name" value="EPS_sugtrans"/>
    <property type="match status" value="1"/>
</dbReference>
<proteinExistence type="inferred from homology"/>
<feature type="domain" description="Bacterial sugar transferase" evidence="8">
    <location>
        <begin position="304"/>
        <end position="487"/>
    </location>
</feature>
<keyword evidence="10" id="KW-1185">Reference proteome</keyword>
<keyword evidence="6 7" id="KW-0472">Membrane</keyword>